<name>A0A9P8VZ49_9HYPO</name>
<dbReference type="Proteomes" id="UP000777438">
    <property type="component" value="Unassembled WGS sequence"/>
</dbReference>
<dbReference type="EMBL" id="JAGPYM010000018">
    <property type="protein sequence ID" value="KAH6885249.1"/>
    <property type="molecule type" value="Genomic_DNA"/>
</dbReference>
<dbReference type="SUPFAM" id="SSF48371">
    <property type="entry name" value="ARM repeat"/>
    <property type="match status" value="1"/>
</dbReference>
<evidence type="ECO:0008006" key="4">
    <source>
        <dbReference type="Google" id="ProtNLM"/>
    </source>
</evidence>
<keyword evidence="3" id="KW-1185">Reference proteome</keyword>
<sequence>MPRRTNTGAPAFSPRLMRKMGNEAYEKELGAVVARSEKAKRTLSNVSRTTNEAIRKAPALKQFCKNSVALEAFIANEVRKKVDAVGRVVQADINVANEHVRVFNVLYNSQEFAMTSNEARGNRDVWETRVLKGQFKLAVLQGQRHQLIGKYIDDMEALPDGQHKNDWFYFEFLMSRYHKPKHATLALFKPPNLATESRFTKRVVRAYGTRCILKCKWHYSCAPVAAHIVPNNIGEANAQYLFGKPKSKRNGHLMSAHNGIPLCEQCVEYLEDGYLTLVPIPGTSDIKVVVFSQLKPIEPQRGYAGQEFHGKILRFENEFRPDHRYLYFHYTTTLLQHQRSEPPGWWKNFTAYGLHDIWARPGRYLRQSSMLALAQTIGHLSPEEAAFFMNPKGKDAAEFEHGNDDGKREHALVTAISMRPGTGFHSHFCWKHREPLQIREVRNKSPRFQYGRYLDENESGDEEESTEEDEDEEEEQFEDESEDDEEDEEDGDDQDDNT</sequence>
<proteinExistence type="predicted"/>
<protein>
    <recommendedName>
        <fullName evidence="4">HNH nuclease domain-containing protein</fullName>
    </recommendedName>
</protein>
<evidence type="ECO:0000313" key="3">
    <source>
        <dbReference type="Proteomes" id="UP000777438"/>
    </source>
</evidence>
<dbReference type="InterPro" id="IPR016024">
    <property type="entry name" value="ARM-type_fold"/>
</dbReference>
<evidence type="ECO:0000313" key="2">
    <source>
        <dbReference type="EMBL" id="KAH6885249.1"/>
    </source>
</evidence>
<reference evidence="2 3" key="1">
    <citation type="journal article" date="2021" name="Nat. Commun.">
        <title>Genetic determinants of endophytism in the Arabidopsis root mycobiome.</title>
        <authorList>
            <person name="Mesny F."/>
            <person name="Miyauchi S."/>
            <person name="Thiergart T."/>
            <person name="Pickel B."/>
            <person name="Atanasova L."/>
            <person name="Karlsson M."/>
            <person name="Huettel B."/>
            <person name="Barry K.W."/>
            <person name="Haridas S."/>
            <person name="Chen C."/>
            <person name="Bauer D."/>
            <person name="Andreopoulos W."/>
            <person name="Pangilinan J."/>
            <person name="LaButti K."/>
            <person name="Riley R."/>
            <person name="Lipzen A."/>
            <person name="Clum A."/>
            <person name="Drula E."/>
            <person name="Henrissat B."/>
            <person name="Kohler A."/>
            <person name="Grigoriev I.V."/>
            <person name="Martin F.M."/>
            <person name="Hacquard S."/>
        </authorList>
    </citation>
    <scope>NUCLEOTIDE SEQUENCE [LARGE SCALE GENOMIC DNA]</scope>
    <source>
        <strain evidence="2 3">MPI-CAGE-CH-0241</strain>
    </source>
</reference>
<comment type="caution">
    <text evidence="2">The sequence shown here is derived from an EMBL/GenBank/DDBJ whole genome shotgun (WGS) entry which is preliminary data.</text>
</comment>
<feature type="region of interest" description="Disordered" evidence="1">
    <location>
        <begin position="447"/>
        <end position="498"/>
    </location>
</feature>
<evidence type="ECO:0000256" key="1">
    <source>
        <dbReference type="SAM" id="MobiDB-lite"/>
    </source>
</evidence>
<dbReference type="OrthoDB" id="5386595at2759"/>
<accession>A0A9P8VZ49</accession>
<feature type="compositionally biased region" description="Acidic residues" evidence="1">
    <location>
        <begin position="456"/>
        <end position="498"/>
    </location>
</feature>
<gene>
    <name evidence="2" type="ORF">B0T10DRAFT_564042</name>
</gene>
<dbReference type="AlphaFoldDB" id="A0A9P8VZ49"/>
<organism evidence="2 3">
    <name type="scientific">Thelonectria olida</name>
    <dbReference type="NCBI Taxonomy" id="1576542"/>
    <lineage>
        <taxon>Eukaryota</taxon>
        <taxon>Fungi</taxon>
        <taxon>Dikarya</taxon>
        <taxon>Ascomycota</taxon>
        <taxon>Pezizomycotina</taxon>
        <taxon>Sordariomycetes</taxon>
        <taxon>Hypocreomycetidae</taxon>
        <taxon>Hypocreales</taxon>
        <taxon>Nectriaceae</taxon>
        <taxon>Thelonectria</taxon>
    </lineage>
</organism>